<reference evidence="1" key="1">
    <citation type="journal article" date="2020" name="Nature">
        <title>Giant virus diversity and host interactions through global metagenomics.</title>
        <authorList>
            <person name="Schulz F."/>
            <person name="Roux S."/>
            <person name="Paez-Espino D."/>
            <person name="Jungbluth S."/>
            <person name="Walsh D.A."/>
            <person name="Denef V.J."/>
            <person name="McMahon K.D."/>
            <person name="Konstantinidis K.T."/>
            <person name="Eloe-Fadrosh E.A."/>
            <person name="Kyrpides N.C."/>
            <person name="Woyke T."/>
        </authorList>
    </citation>
    <scope>NUCLEOTIDE SEQUENCE</scope>
    <source>
        <strain evidence="1">GVMAG-M-3300023179-107</strain>
    </source>
</reference>
<name>A0A6C0E1A0_9ZZZZ</name>
<sequence length="1440" mass="155859">MDTGFGTNLEGFLVKGNLSIAPSLLPNSQGDGSLEGSGTLYYNSIREYNKNNGVDIQRIILRDDQIYIPYTSPATNESTASFVLDGGAFIKCTTNAANISSGGALTIKGGTSIKKDLFVGGQVDVGLNFIKNVKHPVEDNDAATKKYVDDQRVSGNFTTGQVLIAESDGYDIRGYNNFTFDGIQLLLSSTANATGSVGGAFMCLGGISISKDAFIGGRLNVNNNKIINVAEPENNSDAATKYYVDNKTYGNLIGSFGNTQIITGSTNPNALTSYPAFTIDGENLQISQNGKLFISNTAATTSLTGESSLKTLGGASIYKDLYVGGKIDVSGNKIVNLAEPVNGSDAATKYYVDNNKLQGNFTTGQLIIAQTNGSAIRGYDNLSFSTSDGTIGSLTLDKNTKIFINNTSNATGLGIGGSFVNLGGATFVKNVYIGGQLDVGLNRITSVDDPIQDYDAVNKRYVQSLIDVSVVGDNSLLLNNNTALPEDISALTFDSSIRAFVLYIYVNNNNERSAVYTIRGINTGTQWYIVNTFVGEPSGVDFYIRRNPTDGKGIVQYTNLNISGYTSIFYRTFTQIFDSVIGSQKNITLANHVGTLLELPDLTYSNNEVDGAKLVVHVSNDSHTEDGLLFINILQKNGSWVLNSHSIGDISENISFSIVSNGTSGVIGYTNTNTSGSYRLKVQEFPIAAILSTYTLLANTTIPTSTTIQDFTFPKTHTNFNLTIYAEKPSINKHALYEITALSKNNIWKINSRLIGDPLGIKFSVLSTDDNYILQYTNTTAENVVIKYLLNTPPTFQPLPVTKGGTGKTYLTPYAVLRGNGTEAVLASSDFIYKDKVLILGNESSIRVNNSTSATGLGTGGALTIFGGAAISKNLIVGGEIDAQYNNIKNVKDPEVELDAANKGYVDKLVNGILANSNSFVLNNNVSIPQNVPSFTFPADTKAFVAYVYVEYKNTECAVFKLRGIKRQTNWFLSKTFVGDPTNVDFFLENVNNIAQIKYTNTNSVGAVTINFKTATLIKDTPEDEQINVNLPGNVTTFTNIPQLSYQNSIYDSLQVVVYVASEDNAKYGMYILNVVLKGNAWVLNSHSSGNISNLNFRILNIGSTGVIQYTNNNSSNLTLRIQQKKILKSDVNITLNDNTISPSEIDSKYLSFEKTQHIFQVLAFVEVPDLNLYAFYEIEGLYCDGMWKLNSHYIGDRTGITFSVDTLTYGVLKYTNTNNVDAYIKYIVESPLVIPLSVKKGGTGSSYLRPNAVLRGNGIDPIIGTQDFIYEDETLILGSTSAIKIENTTDVSSITSGGTFTTYGGAAIGKSLHVGGSVMVNNIDVTPSIGDLNQRQFMAANNQTSPANVIGFAFIDPVIKSFSGIVCVTIEALDDTFDSLYEVKGIRKKNGWIMNTSFIGDEIGVAFKITSSGQVQYTSKLTPNWISTTMKYRAMTTTL</sequence>
<evidence type="ECO:0000313" key="1">
    <source>
        <dbReference type="EMBL" id="QHT22313.1"/>
    </source>
</evidence>
<protein>
    <recommendedName>
        <fullName evidence="2">Peptidase S74 domain-containing protein</fullName>
    </recommendedName>
</protein>
<organism evidence="1">
    <name type="scientific">viral metagenome</name>
    <dbReference type="NCBI Taxonomy" id="1070528"/>
    <lineage>
        <taxon>unclassified sequences</taxon>
        <taxon>metagenomes</taxon>
        <taxon>organismal metagenomes</taxon>
    </lineage>
</organism>
<evidence type="ECO:0008006" key="2">
    <source>
        <dbReference type="Google" id="ProtNLM"/>
    </source>
</evidence>
<accession>A0A6C0E1A0</accession>
<dbReference type="EMBL" id="MN739708">
    <property type="protein sequence ID" value="QHT22313.1"/>
    <property type="molecule type" value="Genomic_DNA"/>
</dbReference>
<proteinExistence type="predicted"/>